<protein>
    <submittedName>
        <fullName evidence="1">Hypothetical cytosolic protein</fullName>
    </submittedName>
</protein>
<reference evidence="1 2" key="1">
    <citation type="journal article" date="2007" name="Proc. Natl. Acad. Sci. U.S.A.">
        <title>The genome of Syntrophus aciditrophicus: life at the thermodynamic limit of microbial growth.</title>
        <authorList>
            <person name="McInerney M.J."/>
            <person name="Rohlin L."/>
            <person name="Mouttaki H."/>
            <person name="Kim U."/>
            <person name="Krupp R.S."/>
            <person name="Rios-Hernandez L."/>
            <person name="Sieber J."/>
            <person name="Struchtemeyer C.G."/>
            <person name="Bhattacharyya A."/>
            <person name="Campbell J.W."/>
            <person name="Gunsalus R.P."/>
        </authorList>
    </citation>
    <scope>NUCLEOTIDE SEQUENCE [LARGE SCALE GENOMIC DNA]</scope>
    <source>
        <strain evidence="1 2">SB</strain>
    </source>
</reference>
<gene>
    <name evidence="1" type="ORF">SYN_02323</name>
</gene>
<dbReference type="InParanoid" id="Q2LYE5"/>
<dbReference type="EMBL" id="CP000252">
    <property type="protein sequence ID" value="ABC76402.1"/>
    <property type="molecule type" value="Genomic_DNA"/>
</dbReference>
<keyword evidence="2" id="KW-1185">Reference proteome</keyword>
<proteinExistence type="predicted"/>
<dbReference type="KEGG" id="sat:SYN_02323"/>
<organism evidence="1 2">
    <name type="scientific">Syntrophus aciditrophicus (strain SB)</name>
    <dbReference type="NCBI Taxonomy" id="56780"/>
    <lineage>
        <taxon>Bacteria</taxon>
        <taxon>Pseudomonadati</taxon>
        <taxon>Thermodesulfobacteriota</taxon>
        <taxon>Syntrophia</taxon>
        <taxon>Syntrophales</taxon>
        <taxon>Syntrophaceae</taxon>
        <taxon>Syntrophus</taxon>
    </lineage>
</organism>
<accession>Q2LYE5</accession>
<evidence type="ECO:0000313" key="2">
    <source>
        <dbReference type="Proteomes" id="UP000001933"/>
    </source>
</evidence>
<dbReference type="Proteomes" id="UP000001933">
    <property type="component" value="Chromosome"/>
</dbReference>
<dbReference type="AlphaFoldDB" id="Q2LYE5"/>
<sequence>MDVIIVKDEGIVGVYNKFQRLEKLIYVMADEPYEPIHHRILREMWDAIKAHATGKGGRT</sequence>
<dbReference type="HOGENOM" id="CLU_2959176_0_0_7"/>
<evidence type="ECO:0000313" key="1">
    <source>
        <dbReference type="EMBL" id="ABC76402.1"/>
    </source>
</evidence>
<dbReference type="STRING" id="56780.SYN_02323"/>
<dbReference type="RefSeq" id="WP_011416436.1">
    <property type="nucleotide sequence ID" value="NC_007759.1"/>
</dbReference>
<name>Q2LYE5_SYNAS</name>